<keyword evidence="1" id="KW-0813">Transport</keyword>
<reference evidence="6" key="1">
    <citation type="journal article" date="2019" name="Int. J. Syst. Evol. Microbiol.">
        <title>The Global Catalogue of Microorganisms (GCM) 10K type strain sequencing project: providing services to taxonomists for standard genome sequencing and annotation.</title>
        <authorList>
            <consortium name="The Broad Institute Genomics Platform"/>
            <consortium name="The Broad Institute Genome Sequencing Center for Infectious Disease"/>
            <person name="Wu L."/>
            <person name="Ma J."/>
        </authorList>
    </citation>
    <scope>NUCLEOTIDE SEQUENCE [LARGE SCALE GENOMIC DNA]</scope>
    <source>
        <strain evidence="6">NCAIM B.02333</strain>
    </source>
</reference>
<keyword evidence="6" id="KW-1185">Reference proteome</keyword>
<dbReference type="GO" id="GO:0005524">
    <property type="term" value="F:ATP binding"/>
    <property type="evidence" value="ECO:0007669"/>
    <property type="project" value="UniProtKB-KW"/>
</dbReference>
<dbReference type="InterPro" id="IPR050153">
    <property type="entry name" value="Metal_Ion_Import_ABC"/>
</dbReference>
<keyword evidence="2" id="KW-0547">Nucleotide-binding</keyword>
<dbReference type="SMART" id="SM00382">
    <property type="entry name" value="AAA"/>
    <property type="match status" value="1"/>
</dbReference>
<dbReference type="PROSITE" id="PS00211">
    <property type="entry name" value="ABC_TRANSPORTER_1"/>
    <property type="match status" value="1"/>
</dbReference>
<gene>
    <name evidence="5" type="ORF">ACFOLH_12670</name>
</gene>
<dbReference type="SUPFAM" id="SSF52540">
    <property type="entry name" value="P-loop containing nucleoside triphosphate hydrolases"/>
    <property type="match status" value="1"/>
</dbReference>
<evidence type="ECO:0000313" key="5">
    <source>
        <dbReference type="EMBL" id="MFC3689196.1"/>
    </source>
</evidence>
<dbReference type="InterPro" id="IPR017871">
    <property type="entry name" value="ABC_transporter-like_CS"/>
</dbReference>
<dbReference type="EMBL" id="JBHRWW010000008">
    <property type="protein sequence ID" value="MFC3689196.1"/>
    <property type="molecule type" value="Genomic_DNA"/>
</dbReference>
<dbReference type="InterPro" id="IPR003593">
    <property type="entry name" value="AAA+_ATPase"/>
</dbReference>
<evidence type="ECO:0000256" key="1">
    <source>
        <dbReference type="ARBA" id="ARBA00022448"/>
    </source>
</evidence>
<comment type="caution">
    <text evidence="5">The sequence shown here is derived from an EMBL/GenBank/DDBJ whole genome shotgun (WGS) entry which is preliminary data.</text>
</comment>
<dbReference type="RefSeq" id="WP_340288383.1">
    <property type="nucleotide sequence ID" value="NZ_JBBEOI010000002.1"/>
</dbReference>
<name>A0ABV7WJJ5_9MICO</name>
<organism evidence="5 6">
    <name type="scientific">Aquipuribacter hungaricus</name>
    <dbReference type="NCBI Taxonomy" id="545624"/>
    <lineage>
        <taxon>Bacteria</taxon>
        <taxon>Bacillati</taxon>
        <taxon>Actinomycetota</taxon>
        <taxon>Actinomycetes</taxon>
        <taxon>Micrococcales</taxon>
        <taxon>Intrasporangiaceae</taxon>
        <taxon>Aquipuribacter</taxon>
    </lineage>
</organism>
<dbReference type="InterPro" id="IPR003439">
    <property type="entry name" value="ABC_transporter-like_ATP-bd"/>
</dbReference>
<evidence type="ECO:0000313" key="6">
    <source>
        <dbReference type="Proteomes" id="UP001595685"/>
    </source>
</evidence>
<dbReference type="Proteomes" id="UP001595685">
    <property type="component" value="Unassembled WGS sequence"/>
</dbReference>
<dbReference type="PROSITE" id="PS50893">
    <property type="entry name" value="ABC_TRANSPORTER_2"/>
    <property type="match status" value="1"/>
</dbReference>
<dbReference type="PANTHER" id="PTHR42734">
    <property type="entry name" value="METAL TRANSPORT SYSTEM ATP-BINDING PROTEIN TM_0124-RELATED"/>
    <property type="match status" value="1"/>
</dbReference>
<evidence type="ECO:0000256" key="2">
    <source>
        <dbReference type="ARBA" id="ARBA00022741"/>
    </source>
</evidence>
<evidence type="ECO:0000256" key="3">
    <source>
        <dbReference type="ARBA" id="ARBA00022840"/>
    </source>
</evidence>
<proteinExistence type="predicted"/>
<dbReference type="Gene3D" id="3.40.50.300">
    <property type="entry name" value="P-loop containing nucleotide triphosphate hydrolases"/>
    <property type="match status" value="1"/>
</dbReference>
<evidence type="ECO:0000259" key="4">
    <source>
        <dbReference type="PROSITE" id="PS50893"/>
    </source>
</evidence>
<sequence length="270" mass="29032">MTVLDAPRGALVTLAGASFGYDGAVVLDEINLSIAADDFIGVVGPSGSGKTSLLRLLLGTSTPQRGTVTRQPGLAVAYVPQLETVNWNFPVTVFECVLMARTTRTWPWPTKAERHEIHQILDRLGIGQLASRHIRELSGGQQQRMFIARALLRRPKLLLMDEPTTGVDVNSRHDVLHLLGELNAEGVAILLTTHDLNGVAAHLPRLVALHGAIIASGTPQEVMSPAVLELTYGAPMEVLEHLGIPFVLDRFEEAGHLSRTSGRASGRASA</sequence>
<dbReference type="CDD" id="cd03235">
    <property type="entry name" value="ABC_Metallic_Cations"/>
    <property type="match status" value="1"/>
</dbReference>
<protein>
    <submittedName>
        <fullName evidence="5">Metal ABC transporter ATP-binding protein</fullName>
    </submittedName>
</protein>
<dbReference type="Pfam" id="PF00005">
    <property type="entry name" value="ABC_tran"/>
    <property type="match status" value="1"/>
</dbReference>
<feature type="domain" description="ABC transporter" evidence="4">
    <location>
        <begin position="12"/>
        <end position="235"/>
    </location>
</feature>
<dbReference type="InterPro" id="IPR027417">
    <property type="entry name" value="P-loop_NTPase"/>
</dbReference>
<keyword evidence="3 5" id="KW-0067">ATP-binding</keyword>
<accession>A0ABV7WJJ5</accession>